<proteinExistence type="inferred from homology"/>
<dbReference type="InterPro" id="IPR000286">
    <property type="entry name" value="HDACs"/>
</dbReference>
<reference evidence="4 5" key="3">
    <citation type="journal article" date="2008" name="Appl. Environ. Microbiol.">
        <title>Identification of mobile elements and pseudogenes in the Shewanella oneidensis MR-1 genome.</title>
        <authorList>
            <person name="Romine M.F."/>
            <person name="Carlson T.S."/>
            <person name="Norbeck A.D."/>
            <person name="McCue L.A."/>
            <person name="Lipton M.S."/>
        </authorList>
    </citation>
    <scope>NUCLEOTIDE SEQUENCE [LARGE SCALE GENOMIC DNA]</scope>
    <source>
        <strain evidence="5">ATCC 700550 / JCM 31522 / CIP 106686 / LMG 19005 / NCIMB 14063 / MR-1</strain>
    </source>
</reference>
<keyword evidence="2" id="KW-0378">Hydrolase</keyword>
<feature type="domain" description="Histone deacetylase" evidence="3">
    <location>
        <begin position="19"/>
        <end position="286"/>
    </location>
</feature>
<dbReference type="PATRIC" id="fig|1028802.3.peg.1521"/>
<dbReference type="RefSeq" id="WP_011071936.1">
    <property type="nucleotide sequence ID" value="NC_004347.2"/>
</dbReference>
<dbReference type="STRING" id="211586.SO_1815"/>
<comment type="similarity">
    <text evidence="1">Belongs to the histone deacetylase family.</text>
</comment>
<evidence type="ECO:0000313" key="5">
    <source>
        <dbReference type="Proteomes" id="UP000008186"/>
    </source>
</evidence>
<protein>
    <submittedName>
        <fullName evidence="4">Histone deacetylase superfamily protein</fullName>
    </submittedName>
</protein>
<accession>Q8EFZ9</accession>
<reference evidence="4 5" key="2">
    <citation type="journal article" date="2005" name="Proteomics">
        <title>Global detection and characterization of hypothetical proteins in Shewanella oneidensis MR-1 using LC-MS based proteomics.</title>
        <authorList>
            <person name="Elias D.A."/>
            <person name="Monroe M.E."/>
            <person name="Marshall M.J."/>
            <person name="Romine M.F."/>
            <person name="Belieav A.S."/>
            <person name="Fredrickson J.K."/>
            <person name="Anderson G.A."/>
            <person name="Smith R.D."/>
            <person name="Lipton M.S."/>
        </authorList>
    </citation>
    <scope>NUCLEOTIDE SEQUENCE [LARGE SCALE GENOMIC DNA]</scope>
    <source>
        <strain evidence="5">ATCC 700550 / JCM 31522 / CIP 106686 / LMG 19005 / NCIMB 14063 / MR-1</strain>
    </source>
</reference>
<evidence type="ECO:0000313" key="4">
    <source>
        <dbReference type="EMBL" id="AAN54867.1"/>
    </source>
</evidence>
<dbReference type="PANTHER" id="PTHR10625">
    <property type="entry name" value="HISTONE DEACETYLASE HDAC1-RELATED"/>
    <property type="match status" value="1"/>
</dbReference>
<dbReference type="InterPro" id="IPR037138">
    <property type="entry name" value="His_deacetylse_dom_sf"/>
</dbReference>
<dbReference type="BioCyc" id="SONE211586:G1GMP-1667-MONOMER"/>
<dbReference type="OrthoDB" id="9808367at2"/>
<dbReference type="InterPro" id="IPR044150">
    <property type="entry name" value="HDAC_classIV"/>
</dbReference>
<dbReference type="GO" id="GO:0040029">
    <property type="term" value="P:epigenetic regulation of gene expression"/>
    <property type="evidence" value="ECO:0000318"/>
    <property type="project" value="GO_Central"/>
</dbReference>
<dbReference type="Gene3D" id="3.40.800.20">
    <property type="entry name" value="Histone deacetylase domain"/>
    <property type="match status" value="1"/>
</dbReference>
<dbReference type="CDD" id="cd09993">
    <property type="entry name" value="HDAC_classIV"/>
    <property type="match status" value="1"/>
</dbReference>
<dbReference type="AlphaFoldDB" id="Q8EFZ9"/>
<reference evidence="4 5" key="1">
    <citation type="journal article" date="2002" name="Nat. Biotechnol.">
        <title>Genome sequence of the dissimilatory metal ion-reducing bacterium Shewanella oneidensis.</title>
        <authorList>
            <person name="Heidelberg J.F."/>
            <person name="Paulsen I.T."/>
            <person name="Nelson K.E."/>
            <person name="Gaidos E.J."/>
            <person name="Nelson W.C."/>
            <person name="Read T.D."/>
            <person name="Eisen J.A."/>
            <person name="Seshadri R."/>
            <person name="Ward N."/>
            <person name="Methe B."/>
            <person name="Clayton R.A."/>
            <person name="Meyer T."/>
            <person name="Tsapin A."/>
            <person name="Scott J."/>
            <person name="Beanan M."/>
            <person name="Brinkac L."/>
            <person name="Daugherty S."/>
            <person name="DeBoy R.T."/>
            <person name="Dodson R.J."/>
            <person name="Durkin A.S."/>
            <person name="Haft D.H."/>
            <person name="Kolonay J.F."/>
            <person name="Madupu R."/>
            <person name="Peterson J.D."/>
            <person name="Umayam L.A."/>
            <person name="White O."/>
            <person name="Wolf A.M."/>
            <person name="Vamathevan J."/>
            <person name="Weidman J."/>
            <person name="Impraim M."/>
            <person name="Lee K."/>
            <person name="Berry K."/>
            <person name="Lee C."/>
            <person name="Mueller J."/>
            <person name="Khouri H."/>
            <person name="Gill J."/>
            <person name="Utterback T.R."/>
            <person name="McDonald L.A."/>
            <person name="Feldblyum T.V."/>
            <person name="Smith H.O."/>
            <person name="Venter J.C."/>
            <person name="Nealson K.H."/>
            <person name="Fraser C.M."/>
        </authorList>
    </citation>
    <scope>NUCLEOTIDE SEQUENCE [LARGE SCALE GENOMIC DNA]</scope>
    <source>
        <strain evidence="5">ATCC 700550 / JCM 31522 / CIP 106686 / LMG 19005 / NCIMB 14063 / MR-1</strain>
    </source>
</reference>
<dbReference type="SUPFAM" id="SSF52768">
    <property type="entry name" value="Arginase/deacetylase"/>
    <property type="match status" value="1"/>
</dbReference>
<dbReference type="eggNOG" id="COG0123">
    <property type="taxonomic scope" value="Bacteria"/>
</dbReference>
<dbReference type="Pfam" id="PF00850">
    <property type="entry name" value="Hist_deacetyl"/>
    <property type="match status" value="1"/>
</dbReference>
<dbReference type="InterPro" id="IPR023801">
    <property type="entry name" value="His_deacetylse_dom"/>
</dbReference>
<dbReference type="PRINTS" id="PR01270">
    <property type="entry name" value="HDASUPER"/>
</dbReference>
<dbReference type="HOGENOM" id="CLU_007727_1_0_6"/>
<dbReference type="KEGG" id="son:SO_1815"/>
<name>Q8EFZ9_SHEON</name>
<evidence type="ECO:0000256" key="2">
    <source>
        <dbReference type="ARBA" id="ARBA00022801"/>
    </source>
</evidence>
<dbReference type="GO" id="GO:0004407">
    <property type="term" value="F:histone deacetylase activity"/>
    <property type="evidence" value="ECO:0000318"/>
    <property type="project" value="GO_Central"/>
</dbReference>
<dbReference type="PaxDb" id="211586-SO_1815"/>
<dbReference type="PhylomeDB" id="Q8EFZ9"/>
<dbReference type="PANTHER" id="PTHR10625:SF19">
    <property type="entry name" value="HISTONE DEACETYLASE 12"/>
    <property type="match status" value="1"/>
</dbReference>
<dbReference type="GO" id="GO:0016787">
    <property type="term" value="F:hydrolase activity"/>
    <property type="evidence" value="ECO:0007669"/>
    <property type="project" value="UniProtKB-KW"/>
</dbReference>
<reference evidence="4 5" key="4">
    <citation type="journal article" date="2011" name="BMC Genomics">
        <title>Genome-wide protein localization prediction strategies for gram negative bacteria.</title>
        <authorList>
            <person name="Romine M.F."/>
        </authorList>
    </citation>
    <scope>NUCLEOTIDE SEQUENCE [LARGE SCALE GENOMIC DNA]</scope>
    <source>
        <strain evidence="5">ATCC 700550 / JCM 31522 / CIP 106686 / LMG 19005 / NCIMB 14063 / MR-1</strain>
    </source>
</reference>
<sequence length="304" mass="34141">MIPLVYHASYSKLALPIHHRFPTTKYAHLYQYLLDNQLATPTQFHTPTPMTAEEIMQVHHRDYVEQFIDGTLATSALRRIGFPWSEALVERTLHSLAGTSLTAALALQTGIALHLTGGYHHAHYEFGSGYCIFNDLIIAARKLIIEQQLHKILIFDCDVHQGDGTATLSQLHQGIISCSIHCKDNFPSRKQHSHYDIELVKGTDDSAYLDTVEQTLELLIRLHQPDLILYDAGVDIHQDDDLGHLQISQQGLYQRDVTVLSMARAANIPVAAVIGGGYSRDALQLSQRHSQLFIAANHLWLQTQ</sequence>
<dbReference type="EMBL" id="AE014299">
    <property type="protein sequence ID" value="AAN54867.1"/>
    <property type="molecule type" value="Genomic_DNA"/>
</dbReference>
<organism evidence="4 5">
    <name type="scientific">Shewanella oneidensis (strain ATCC 700550 / JCM 31522 / CIP 106686 / LMG 19005 / NCIMB 14063 / MR-1)</name>
    <dbReference type="NCBI Taxonomy" id="211586"/>
    <lineage>
        <taxon>Bacteria</taxon>
        <taxon>Pseudomonadati</taxon>
        <taxon>Pseudomonadota</taxon>
        <taxon>Gammaproteobacteria</taxon>
        <taxon>Alteromonadales</taxon>
        <taxon>Shewanellaceae</taxon>
        <taxon>Shewanella</taxon>
    </lineage>
</organism>
<gene>
    <name evidence="4" type="ordered locus">SO_1815</name>
</gene>
<keyword evidence="5" id="KW-1185">Reference proteome</keyword>
<evidence type="ECO:0000259" key="3">
    <source>
        <dbReference type="Pfam" id="PF00850"/>
    </source>
</evidence>
<dbReference type="Proteomes" id="UP000008186">
    <property type="component" value="Chromosome"/>
</dbReference>
<evidence type="ECO:0000256" key="1">
    <source>
        <dbReference type="ARBA" id="ARBA00005947"/>
    </source>
</evidence>
<dbReference type="InterPro" id="IPR023696">
    <property type="entry name" value="Ureohydrolase_dom_sf"/>
</dbReference>